<feature type="region of interest" description="Disordered" evidence="9">
    <location>
        <begin position="1"/>
        <end position="27"/>
    </location>
</feature>
<evidence type="ECO:0000256" key="9">
    <source>
        <dbReference type="SAM" id="MobiDB-lite"/>
    </source>
</evidence>
<dbReference type="Gene3D" id="3.90.470.20">
    <property type="entry name" value="4'-phosphopantetheinyl transferase domain"/>
    <property type="match status" value="1"/>
</dbReference>
<dbReference type="InterPro" id="IPR002582">
    <property type="entry name" value="ACPS"/>
</dbReference>
<dbReference type="EC" id="2.7.8.7" evidence="8"/>
<evidence type="ECO:0000256" key="2">
    <source>
        <dbReference type="ARBA" id="ARBA00022679"/>
    </source>
</evidence>
<dbReference type="Proteomes" id="UP000006415">
    <property type="component" value="Unassembled WGS sequence"/>
</dbReference>
<comment type="catalytic activity">
    <reaction evidence="8">
        <text>apo-[ACP] + CoA = holo-[ACP] + adenosine 3',5'-bisphosphate + H(+)</text>
        <dbReference type="Rhea" id="RHEA:12068"/>
        <dbReference type="Rhea" id="RHEA-COMP:9685"/>
        <dbReference type="Rhea" id="RHEA-COMP:9690"/>
        <dbReference type="ChEBI" id="CHEBI:15378"/>
        <dbReference type="ChEBI" id="CHEBI:29999"/>
        <dbReference type="ChEBI" id="CHEBI:57287"/>
        <dbReference type="ChEBI" id="CHEBI:58343"/>
        <dbReference type="ChEBI" id="CHEBI:64479"/>
        <dbReference type="EC" id="2.7.8.7"/>
    </reaction>
</comment>
<dbReference type="InterPro" id="IPR008278">
    <property type="entry name" value="4-PPantetheinyl_Trfase_dom"/>
</dbReference>
<dbReference type="eggNOG" id="COG0736">
    <property type="taxonomic scope" value="Bacteria"/>
</dbReference>
<proteinExistence type="inferred from homology"/>
<keyword evidence="2 8" id="KW-0808">Transferase</keyword>
<dbReference type="HAMAP" id="MF_00101">
    <property type="entry name" value="AcpS"/>
    <property type="match status" value="1"/>
</dbReference>
<dbReference type="Pfam" id="PF01648">
    <property type="entry name" value="ACPS"/>
    <property type="match status" value="1"/>
</dbReference>
<evidence type="ECO:0000256" key="7">
    <source>
        <dbReference type="ARBA" id="ARBA00023160"/>
    </source>
</evidence>
<keyword evidence="8" id="KW-0963">Cytoplasm</keyword>
<dbReference type="GO" id="GO:0008897">
    <property type="term" value="F:holo-[acyl-carrier-protein] synthase activity"/>
    <property type="evidence" value="ECO:0007669"/>
    <property type="project" value="UniProtKB-UniRule"/>
</dbReference>
<reference evidence="11 12" key="1">
    <citation type="submission" date="2012-01" db="EMBL/GenBank/DDBJ databases">
        <title>The Genome Sequence of Scardovia wiggsiae F0424.</title>
        <authorList>
            <consortium name="The Broad Institute Genome Sequencing Platform"/>
            <person name="Earl A."/>
            <person name="Ward D."/>
            <person name="Feldgarden M."/>
            <person name="Gevers D."/>
            <person name="Izard J."/>
            <person name="Ganesan A."/>
            <person name="Baranova O.V."/>
            <person name="Blanton J.M."/>
            <person name="Tanner A.C."/>
            <person name="Mathney J."/>
            <person name="Dewhirst F.E."/>
            <person name="Young S.K."/>
            <person name="Zeng Q."/>
            <person name="Gargeya S."/>
            <person name="Fitzgerald M."/>
            <person name="Haas B."/>
            <person name="Abouelleil A."/>
            <person name="Alvarado L."/>
            <person name="Arachchi H.M."/>
            <person name="Berlin A."/>
            <person name="Chapman S.B."/>
            <person name="Gearin G."/>
            <person name="Goldberg J."/>
            <person name="Griggs A."/>
            <person name="Gujja S."/>
            <person name="Hansen M."/>
            <person name="Heiman D."/>
            <person name="Howarth C."/>
            <person name="Larimer J."/>
            <person name="Lui A."/>
            <person name="MacDonald P.J.P."/>
            <person name="McCowen C."/>
            <person name="Montmayeur A."/>
            <person name="Murphy C."/>
            <person name="Neiman D."/>
            <person name="Pearson M."/>
            <person name="Priest M."/>
            <person name="Roberts A."/>
            <person name="Saif S."/>
            <person name="Shea T."/>
            <person name="Sisk P."/>
            <person name="Stolte C."/>
            <person name="Sykes S."/>
            <person name="Wortman J."/>
            <person name="Nusbaum C."/>
            <person name="Birren B."/>
        </authorList>
    </citation>
    <scope>NUCLEOTIDE SEQUENCE [LARGE SCALE GENOMIC DNA]</scope>
    <source>
        <strain evidence="11 12">F0424</strain>
    </source>
</reference>
<dbReference type="AlphaFoldDB" id="J0LMS2"/>
<dbReference type="NCBIfam" id="TIGR00556">
    <property type="entry name" value="pantethn_trn"/>
    <property type="match status" value="1"/>
</dbReference>
<feature type="binding site" evidence="8">
    <location>
        <position position="97"/>
    </location>
    <ligand>
        <name>Mg(2+)</name>
        <dbReference type="ChEBI" id="CHEBI:18420"/>
    </ligand>
</feature>
<dbReference type="SUPFAM" id="SSF56214">
    <property type="entry name" value="4'-phosphopantetheinyl transferase"/>
    <property type="match status" value="1"/>
</dbReference>
<dbReference type="HOGENOM" id="CLU_089696_2_0_11"/>
<comment type="caution">
    <text evidence="11">The sequence shown here is derived from an EMBL/GenBank/DDBJ whole genome shotgun (WGS) entry which is preliminary data.</text>
</comment>
<feature type="domain" description="4'-phosphopantetheinyl transferase" evidence="10">
    <location>
        <begin position="39"/>
        <end position="109"/>
    </location>
</feature>
<keyword evidence="6 8" id="KW-0443">Lipid metabolism</keyword>
<dbReference type="EMBL" id="AGZS01000002">
    <property type="protein sequence ID" value="EJD65117.1"/>
    <property type="molecule type" value="Genomic_DNA"/>
</dbReference>
<dbReference type="OrthoDB" id="517356at2"/>
<keyword evidence="4 8" id="KW-0276">Fatty acid metabolism</keyword>
<dbReference type="STRING" id="857290.HMPREF9156_00561"/>
<evidence type="ECO:0000259" key="10">
    <source>
        <dbReference type="Pfam" id="PF01648"/>
    </source>
</evidence>
<evidence type="ECO:0000256" key="8">
    <source>
        <dbReference type="HAMAP-Rule" id="MF_00101"/>
    </source>
</evidence>
<comment type="subcellular location">
    <subcellularLocation>
        <location evidence="8">Cytoplasm</location>
    </subcellularLocation>
</comment>
<comment type="function">
    <text evidence="8">Transfers the 4'-phosphopantetheine moiety from coenzyme A to a Ser of acyl-carrier-protein.</text>
</comment>
<dbReference type="InterPro" id="IPR037143">
    <property type="entry name" value="4-PPantetheinyl_Trfase_dom_sf"/>
</dbReference>
<dbReference type="RefSeq" id="WP_007147628.1">
    <property type="nucleotide sequence ID" value="NZ_AKCI01000001.1"/>
</dbReference>
<accession>J0LMS2</accession>
<evidence type="ECO:0000313" key="12">
    <source>
        <dbReference type="Proteomes" id="UP000006415"/>
    </source>
</evidence>
<keyword evidence="12" id="KW-1185">Reference proteome</keyword>
<dbReference type="GO" id="GO:0000287">
    <property type="term" value="F:magnesium ion binding"/>
    <property type="evidence" value="ECO:0007669"/>
    <property type="project" value="UniProtKB-UniRule"/>
</dbReference>
<name>J0LMS2_9BIFI</name>
<organism evidence="11 12">
    <name type="scientific">Scardovia wiggsiae F0424</name>
    <dbReference type="NCBI Taxonomy" id="857290"/>
    <lineage>
        <taxon>Bacteria</taxon>
        <taxon>Bacillati</taxon>
        <taxon>Actinomycetota</taxon>
        <taxon>Actinomycetes</taxon>
        <taxon>Bifidobacteriales</taxon>
        <taxon>Bifidobacteriaceae</taxon>
        <taxon>Scardovia</taxon>
    </lineage>
</organism>
<keyword evidence="3 8" id="KW-0479">Metal-binding</keyword>
<dbReference type="InterPro" id="IPR004568">
    <property type="entry name" value="Ppantetheine-prot_Trfase_dom"/>
</dbReference>
<evidence type="ECO:0000256" key="1">
    <source>
        <dbReference type="ARBA" id="ARBA00022516"/>
    </source>
</evidence>
<protein>
    <recommendedName>
        <fullName evidence="8">Holo-[acyl-carrier-protein] synthase</fullName>
        <shortName evidence="8">Holo-ACP synthase</shortName>
        <ecNumber evidence="8">2.7.8.7</ecNumber>
    </recommendedName>
    <alternativeName>
        <fullName evidence="8">4'-phosphopantetheinyl transferase AcpS</fullName>
    </alternativeName>
</protein>
<evidence type="ECO:0000256" key="5">
    <source>
        <dbReference type="ARBA" id="ARBA00022842"/>
    </source>
</evidence>
<feature type="binding site" evidence="8">
    <location>
        <position position="43"/>
    </location>
    <ligand>
        <name>Mg(2+)</name>
        <dbReference type="ChEBI" id="CHEBI:18420"/>
    </ligand>
</feature>
<dbReference type="GO" id="GO:0005737">
    <property type="term" value="C:cytoplasm"/>
    <property type="evidence" value="ECO:0007669"/>
    <property type="project" value="UniProtKB-SubCell"/>
</dbReference>
<evidence type="ECO:0000256" key="4">
    <source>
        <dbReference type="ARBA" id="ARBA00022832"/>
    </source>
</evidence>
<evidence type="ECO:0000256" key="3">
    <source>
        <dbReference type="ARBA" id="ARBA00022723"/>
    </source>
</evidence>
<keyword evidence="7 8" id="KW-0275">Fatty acid biosynthesis</keyword>
<gene>
    <name evidence="8" type="primary">acpS</name>
    <name evidence="11" type="ORF">HMPREF9156_00561</name>
</gene>
<keyword evidence="5 8" id="KW-0460">Magnesium</keyword>
<sequence length="243" mass="25276">MHDTAQAGGQDTPPSAQHGLPYPAQGTQELQGPRYIVAGLGHDVVSVQEFSAQCAAPESEFLACAFSVREIRQSQQRSAAKGDKIAAHLAARWAGKEAFLKAWCEALSRRSGGTGSSAGEAGIPTPSTRAPYTYPYTVDNFPWREVEVVSDNRGVPHITLSAEMEQYLSRSLGVRAGNGEGGIEGREENSRGEAGCGASPYIDIHVSLSHDGPVASAVVMILEITGTAGTAHTAGAAPAAGSC</sequence>
<comment type="cofactor">
    <cofactor evidence="8">
        <name>Mg(2+)</name>
        <dbReference type="ChEBI" id="CHEBI:18420"/>
    </cofactor>
</comment>
<evidence type="ECO:0000313" key="11">
    <source>
        <dbReference type="EMBL" id="EJD65117.1"/>
    </source>
</evidence>
<comment type="similarity">
    <text evidence="8">Belongs to the P-Pant transferase superfamily. AcpS family.</text>
</comment>
<evidence type="ECO:0000256" key="6">
    <source>
        <dbReference type="ARBA" id="ARBA00023098"/>
    </source>
</evidence>
<dbReference type="GO" id="GO:0006633">
    <property type="term" value="P:fatty acid biosynthetic process"/>
    <property type="evidence" value="ECO:0007669"/>
    <property type="project" value="UniProtKB-UniRule"/>
</dbReference>
<keyword evidence="1 8" id="KW-0444">Lipid biosynthesis</keyword>